<organism evidence="2 3">
    <name type="scientific">Hypsibius exemplaris</name>
    <name type="common">Freshwater tardigrade</name>
    <dbReference type="NCBI Taxonomy" id="2072580"/>
    <lineage>
        <taxon>Eukaryota</taxon>
        <taxon>Metazoa</taxon>
        <taxon>Ecdysozoa</taxon>
        <taxon>Tardigrada</taxon>
        <taxon>Eutardigrada</taxon>
        <taxon>Parachela</taxon>
        <taxon>Hypsibioidea</taxon>
        <taxon>Hypsibiidae</taxon>
        <taxon>Hypsibius</taxon>
    </lineage>
</organism>
<dbReference type="PANTHER" id="PTHR32046:SF12">
    <property type="entry name" value="AIG1-TYPE G DOMAIN-CONTAINING PROTEIN"/>
    <property type="match status" value="1"/>
</dbReference>
<dbReference type="SUPFAM" id="SSF52540">
    <property type="entry name" value="P-loop containing nucleoside triphosphate hydrolases"/>
    <property type="match status" value="1"/>
</dbReference>
<dbReference type="GO" id="GO:0005525">
    <property type="term" value="F:GTP binding"/>
    <property type="evidence" value="ECO:0007669"/>
    <property type="project" value="InterPro"/>
</dbReference>
<reference evidence="3" key="1">
    <citation type="submission" date="2017-01" db="EMBL/GenBank/DDBJ databases">
        <title>Comparative genomics of anhydrobiosis in the tardigrade Hypsibius dujardini.</title>
        <authorList>
            <person name="Yoshida Y."/>
            <person name="Koutsovoulos G."/>
            <person name="Laetsch D."/>
            <person name="Stevens L."/>
            <person name="Kumar S."/>
            <person name="Horikawa D."/>
            <person name="Ishino K."/>
            <person name="Komine S."/>
            <person name="Tomita M."/>
            <person name="Blaxter M."/>
            <person name="Arakawa K."/>
        </authorList>
    </citation>
    <scope>NUCLEOTIDE SEQUENCE [LARGE SCALE GENOMIC DNA]</scope>
    <source>
        <strain evidence="3">Z151</strain>
    </source>
</reference>
<evidence type="ECO:0000313" key="2">
    <source>
        <dbReference type="EMBL" id="OWA53993.1"/>
    </source>
</evidence>
<evidence type="ECO:0000313" key="3">
    <source>
        <dbReference type="Proteomes" id="UP000192578"/>
    </source>
</evidence>
<protein>
    <recommendedName>
        <fullName evidence="1">G domain-containing protein</fullName>
    </recommendedName>
</protein>
<sequence>MSNSPNTPSREDTLRSLAQELKLTQDTVDFLRSKGLRTREQIRNLTLAQLNSLNIKKDDLASLNRFWAERSPSPISSPSSIPPTPPQDHPWNLHLLDYKVLLLGETGSGKSTLINYMFIGLNGSKDRQAVLVSNRYYKSVLKSSIDDDPEADPANPQISQTLRCTTYSIGPPSARFHFIDTPGMSDTRGIEQDNENTNNILIAAAEAGSLSAVIVVVNGTACRITATLSNALSRMRGNMPDAVLRNIIVVMTNCSYSSRLFDISLLKPWHIPQENVFYMNNAAYSRSPEELRNDAHLRLELDQLFEESKKTMSRILLRISELSPVTTAGFDIMRRAREQIKAEVHQLVLEISSMQIVHAELEALTNRQTAVLSSMDTFSFYKRSTKVQYYELENAKEHSTFCLVHLEKVCHKNCSVWGTAAGSRAFFFCSSMTWEGECKVCGCSYKIHHRAAKRLVRHEKTMAEILEMAKKGTSTQTIRQSMLMVARDMLAVDKATLTAAANERHARILNNIRELRQVCSGYNFLVEAQSDIAMMEALRHTIRKPDLLAELEENINKLKDMLKDFSEAD</sequence>
<dbReference type="InterPro" id="IPR025662">
    <property type="entry name" value="Sigma_54_int_dom_ATP-bd_1"/>
</dbReference>
<accession>A0A9X6NJY8</accession>
<feature type="domain" description="G" evidence="1">
    <location>
        <begin position="99"/>
        <end position="225"/>
    </location>
</feature>
<dbReference type="PROSITE" id="PS00675">
    <property type="entry name" value="SIGMA54_INTERACT_1"/>
    <property type="match status" value="1"/>
</dbReference>
<gene>
    <name evidence="2" type="ORF">BV898_18416</name>
</gene>
<comment type="caution">
    <text evidence="2">The sequence shown here is derived from an EMBL/GenBank/DDBJ whole genome shotgun (WGS) entry which is preliminary data.</text>
</comment>
<evidence type="ECO:0000259" key="1">
    <source>
        <dbReference type="Pfam" id="PF01926"/>
    </source>
</evidence>
<proteinExistence type="predicted"/>
<dbReference type="Gene3D" id="3.40.50.300">
    <property type="entry name" value="P-loop containing nucleotide triphosphate hydrolases"/>
    <property type="match status" value="1"/>
</dbReference>
<keyword evidence="3" id="KW-1185">Reference proteome</keyword>
<dbReference type="InterPro" id="IPR027417">
    <property type="entry name" value="P-loop_NTPase"/>
</dbReference>
<dbReference type="EMBL" id="MTYJ01000362">
    <property type="protein sequence ID" value="OWA53993.1"/>
    <property type="molecule type" value="Genomic_DNA"/>
</dbReference>
<name>A0A9X6NJY8_HYPEX</name>
<dbReference type="Pfam" id="PF01926">
    <property type="entry name" value="MMR_HSR1"/>
    <property type="match status" value="1"/>
</dbReference>
<dbReference type="PANTHER" id="PTHR32046">
    <property type="entry name" value="G DOMAIN-CONTAINING PROTEIN"/>
    <property type="match status" value="1"/>
</dbReference>
<dbReference type="OrthoDB" id="2386367at2759"/>
<dbReference type="AlphaFoldDB" id="A0A9X6NJY8"/>
<dbReference type="Proteomes" id="UP000192578">
    <property type="component" value="Unassembled WGS sequence"/>
</dbReference>
<dbReference type="InterPro" id="IPR006073">
    <property type="entry name" value="GTP-bd"/>
</dbReference>